<protein>
    <submittedName>
        <fullName evidence="1">Uncharacterized protein</fullName>
    </submittedName>
</protein>
<comment type="caution">
    <text evidence="1">The sequence shown here is derived from an EMBL/GenBank/DDBJ whole genome shotgun (WGS) entry which is preliminary data.</text>
</comment>
<name>A0ACC1NQ70_9HYPO</name>
<gene>
    <name evidence="1" type="ORF">NQ176_g2246</name>
</gene>
<keyword evidence="2" id="KW-1185">Reference proteome</keyword>
<accession>A0ACC1NQ70</accession>
<evidence type="ECO:0000313" key="1">
    <source>
        <dbReference type="EMBL" id="KAJ2981064.1"/>
    </source>
</evidence>
<dbReference type="EMBL" id="JANJQO010000154">
    <property type="protein sequence ID" value="KAJ2981064.1"/>
    <property type="molecule type" value="Genomic_DNA"/>
</dbReference>
<organism evidence="1 2">
    <name type="scientific">Zarea fungicola</name>
    <dbReference type="NCBI Taxonomy" id="93591"/>
    <lineage>
        <taxon>Eukaryota</taxon>
        <taxon>Fungi</taxon>
        <taxon>Dikarya</taxon>
        <taxon>Ascomycota</taxon>
        <taxon>Pezizomycotina</taxon>
        <taxon>Sordariomycetes</taxon>
        <taxon>Hypocreomycetidae</taxon>
        <taxon>Hypocreales</taxon>
        <taxon>Cordycipitaceae</taxon>
        <taxon>Zarea</taxon>
    </lineage>
</organism>
<reference evidence="1" key="1">
    <citation type="submission" date="2022-08" db="EMBL/GenBank/DDBJ databases">
        <title>Genome Sequence of Lecanicillium fungicola.</title>
        <authorList>
            <person name="Buettner E."/>
        </authorList>
    </citation>
    <scope>NUCLEOTIDE SEQUENCE</scope>
    <source>
        <strain evidence="1">Babe33</strain>
    </source>
</reference>
<proteinExistence type="predicted"/>
<sequence>MATGREGRAARLNERLRGAGRANVGSDGFDLNIEGIDHPLASASSSPLSVKHSDGARRSSELLPGANQLYEAVRSPITSQHLPSSPRRPLPFQEEITESPIHAPGSGRRRRVPVQEALASSARMNDAIQPEQIQPIALPSLEQSSRHIRAPTPPTPDSMGPHSTERLRDKSPNQGPRREESMPPQRMREVTETRRKRDTLESAATENEAEEIGDKEAAYTIGQKRPRVTRHHSPELGSEESDIEPARSIPAQKLARPAPRREPVPQRHPKKRNTAEGHPKKRGRPRKEVAGQQNTRLRVGSADDAIIEITVQRFVNADDAGSEEEAQSEIPFANRSTETVVDVLAQVCEEVIATTLGNYQHLLENTPHDAKKKDCRIKMRAIEAFREEVSAQLLQHSIYLNHWYSLRKRIRHVQKEKLELRQEILRLKAEKEQVALRIDGVRGRSEKDGNDSKQRLNTSHTMHDIDLAVEQGRNEGDLSSRARKEANLGNLELLISQVADQASNNGLTGGLLHQVRNFNVVLERTAAALDQWRT</sequence>
<evidence type="ECO:0000313" key="2">
    <source>
        <dbReference type="Proteomes" id="UP001143910"/>
    </source>
</evidence>
<dbReference type="Proteomes" id="UP001143910">
    <property type="component" value="Unassembled WGS sequence"/>
</dbReference>